<name>A0A8J7PHR8_9BACT</name>
<proteinExistence type="predicted"/>
<comment type="caution">
    <text evidence="1">The sequence shown here is derived from an EMBL/GenBank/DDBJ whole genome shotgun (WGS) entry which is preliminary data.</text>
</comment>
<accession>A0A8J7PHR8</accession>
<evidence type="ECO:0000313" key="1">
    <source>
        <dbReference type="EMBL" id="MBN8662063.1"/>
    </source>
</evidence>
<organism evidence="1 2">
    <name type="scientific">Candidatus Obscuribacter phosphatis</name>
    <dbReference type="NCBI Taxonomy" id="1906157"/>
    <lineage>
        <taxon>Bacteria</taxon>
        <taxon>Bacillati</taxon>
        <taxon>Candidatus Melainabacteria</taxon>
        <taxon>Candidatus Obscuribacterales</taxon>
        <taxon>Candidatus Obscuribacteraceae</taxon>
        <taxon>Candidatus Obscuribacter</taxon>
    </lineage>
</organism>
<dbReference type="EMBL" id="JAFLCK010000030">
    <property type="protein sequence ID" value="MBN8662063.1"/>
    <property type="molecule type" value="Genomic_DNA"/>
</dbReference>
<dbReference type="Proteomes" id="UP000664277">
    <property type="component" value="Unassembled WGS sequence"/>
</dbReference>
<gene>
    <name evidence="1" type="ORF">J0M35_16975</name>
</gene>
<evidence type="ECO:0000313" key="2">
    <source>
        <dbReference type="Proteomes" id="UP000664277"/>
    </source>
</evidence>
<protein>
    <submittedName>
        <fullName evidence="1">Uncharacterized protein</fullName>
    </submittedName>
</protein>
<sequence length="126" mass="14452">MGTNINNQFSRNSLNAYLKSEKSLYAWMSGFSSETLERLRRINQASSTSRHIVAAISYGFVDRDLYRVNRLIIGLMLRRHKAERQGDVVTIEKIELRLKELHRVINTLVGPPPHGVDDVACRSVKR</sequence>
<reference evidence="1" key="1">
    <citation type="submission" date="2021-02" db="EMBL/GenBank/DDBJ databases">
        <title>Genome-Resolved Metagenomics of a Microbial Community Performing Photosynthetic Biological Nutrient Removal.</title>
        <authorList>
            <person name="Mcdaniel E.A."/>
        </authorList>
    </citation>
    <scope>NUCLEOTIDE SEQUENCE</scope>
    <source>
        <strain evidence="1">UWPOB_OBS1</strain>
    </source>
</reference>
<dbReference type="AlphaFoldDB" id="A0A8J7PHR8"/>